<dbReference type="AlphaFoldDB" id="A0A2U1JPB4"/>
<organism evidence="2 3">
    <name type="scientific">Flavobacterium laiguense</name>
    <dbReference type="NCBI Taxonomy" id="2169409"/>
    <lineage>
        <taxon>Bacteria</taxon>
        <taxon>Pseudomonadati</taxon>
        <taxon>Bacteroidota</taxon>
        <taxon>Flavobacteriia</taxon>
        <taxon>Flavobacteriales</taxon>
        <taxon>Flavobacteriaceae</taxon>
        <taxon>Flavobacterium</taxon>
    </lineage>
</organism>
<accession>A0A2U1JPB4</accession>
<evidence type="ECO:0000313" key="2">
    <source>
        <dbReference type="EMBL" id="PWA06678.1"/>
    </source>
</evidence>
<evidence type="ECO:0000313" key="3">
    <source>
        <dbReference type="Proteomes" id="UP000245618"/>
    </source>
</evidence>
<dbReference type="RefSeq" id="WP_133243531.1">
    <property type="nucleotide sequence ID" value="NZ_QCZH01000025.1"/>
</dbReference>
<dbReference type="EMBL" id="QCZH01000025">
    <property type="protein sequence ID" value="PWA06678.1"/>
    <property type="molecule type" value="Genomic_DNA"/>
</dbReference>
<dbReference type="Proteomes" id="UP000245618">
    <property type="component" value="Unassembled WGS sequence"/>
</dbReference>
<reference evidence="2 3" key="1">
    <citation type="submission" date="2018-04" db="EMBL/GenBank/DDBJ databases">
        <title>Flavobacterium sp. nov., isolated from glacier ice.</title>
        <authorList>
            <person name="Liu Q."/>
            <person name="Xin Y.-H."/>
        </authorList>
    </citation>
    <scope>NUCLEOTIDE SEQUENCE [LARGE SCALE GENOMIC DNA]</scope>
    <source>
        <strain evidence="2 3">LB2P30</strain>
    </source>
</reference>
<protein>
    <recommendedName>
        <fullName evidence="1">DUF7507 domain-containing protein</fullName>
    </recommendedName>
</protein>
<keyword evidence="3" id="KW-1185">Reference proteome</keyword>
<dbReference type="OrthoDB" id="9805017at2"/>
<gene>
    <name evidence="2" type="ORF">DB891_15650</name>
</gene>
<comment type="caution">
    <text evidence="2">The sequence shown here is derived from an EMBL/GenBank/DDBJ whole genome shotgun (WGS) entry which is preliminary data.</text>
</comment>
<dbReference type="InterPro" id="IPR047589">
    <property type="entry name" value="DUF11_rpt"/>
</dbReference>
<evidence type="ECO:0000259" key="1">
    <source>
        <dbReference type="Pfam" id="PF24346"/>
    </source>
</evidence>
<feature type="non-terminal residue" evidence="2">
    <location>
        <position position="1"/>
    </location>
</feature>
<dbReference type="Pfam" id="PF24346">
    <property type="entry name" value="DUF7507"/>
    <property type="match status" value="1"/>
</dbReference>
<sequence>TWSISAGTGTASINTSGVVSGLTAGTVTVEYTITNGSGCKTKVTAPLTINALPSAPTVGTITHPTCALVTGSVVLNGLPTGNWIINPGNISGSTASTTISGLSAGTTFNYTVTVDGCTSGTVEVIINNYVCPIFENGTIASTGGEVFANIASNDKVNGVPAVLGTTGNATVAISGTWPTGITLDPATGKVTVAAGTAPGTYNVVYELCDKLTPVTCATVSNEIKVTAIVEPVLENGTIPSTGGTVFVNIASNDKVNGVSATLGTTGNATVSVSGTWPTGITLDPATGKVTVAAGTAPGTYTVVYELCDKLTPVTCATVSNEIKVTAVVAPIFENGTIASTGGTVFANIAGNDKVNGVPAVLGTTGNASVSVSGTWPTGITLDPATGKVIVAAGTAPGTYNVVYELCDKLTPQTCATVSNEIKVTAVVAPLFENGTIPSTGGDVFANIASNDTVNGVPAVLGTTGNASVAVSGTWPTGITLDPATGKVTVAAGTTPGTYNVVYTLCDKLTPVTCATVSNEIIVTPVTIFVASPSIALVKTAHFNDENGDGYAKVGETITYNFAVTNTGNVALTNVFVVDPLTGVTMTGGPINLAVGQEDTTSFTGAYSIVQADINLGSISNQAEVSGTGPNDIVVRDKSDSSSILDDSPTVLPISGCVIKVFNAISPNGDTKNARFYIQGLECYPDNTVEIYNRWGVLVYERDHYDNVNVVFRGFSEGRVTVASSDGLPVGTYYYVLKYKDSESNAHQQAGYLYLGK</sequence>
<proteinExistence type="predicted"/>
<dbReference type="Pfam" id="PF13585">
    <property type="entry name" value="CHU_C"/>
    <property type="match status" value="1"/>
</dbReference>
<name>A0A2U1JPB4_9FLAO</name>
<dbReference type="NCBIfam" id="TIGR01451">
    <property type="entry name" value="B_ant_repeat"/>
    <property type="match status" value="1"/>
</dbReference>
<feature type="domain" description="DUF7507" evidence="1">
    <location>
        <begin position="531"/>
        <end position="636"/>
    </location>
</feature>
<dbReference type="InterPro" id="IPR055354">
    <property type="entry name" value="DUF7507"/>
</dbReference>